<dbReference type="Proteomes" id="UP001149090">
    <property type="component" value="Unassembled WGS sequence"/>
</dbReference>
<evidence type="ECO:0000313" key="4">
    <source>
        <dbReference type="EMBL" id="KAJ5067548.1"/>
    </source>
</evidence>
<proteinExistence type="predicted"/>
<feature type="domain" description="GOLD" evidence="3">
    <location>
        <begin position="18"/>
        <end position="194"/>
    </location>
</feature>
<comment type="caution">
    <text evidence="4">The sequence shown here is derived from an EMBL/GenBank/DDBJ whole genome shotgun (WGS) entry which is preliminary data.</text>
</comment>
<feature type="transmembrane region" description="Helical" evidence="1">
    <location>
        <begin position="167"/>
        <end position="187"/>
    </location>
</feature>
<gene>
    <name evidence="4" type="ORF">M0811_02736</name>
</gene>
<keyword evidence="1" id="KW-0812">Transmembrane</keyword>
<keyword evidence="1" id="KW-0472">Membrane</keyword>
<reference evidence="4" key="1">
    <citation type="submission" date="2022-10" db="EMBL/GenBank/DDBJ databases">
        <title>Novel sulphate-reducing endosymbionts in the free-living metamonad Anaeramoeba.</title>
        <authorList>
            <person name="Jerlstrom-Hultqvist J."/>
            <person name="Cepicka I."/>
            <person name="Gallot-Lavallee L."/>
            <person name="Salas-Leiva D."/>
            <person name="Curtis B.A."/>
            <person name="Zahonova K."/>
            <person name="Pipaliya S."/>
            <person name="Dacks J."/>
            <person name="Roger A.J."/>
        </authorList>
    </citation>
    <scope>NUCLEOTIDE SEQUENCE</scope>
    <source>
        <strain evidence="4">BMAN</strain>
    </source>
</reference>
<dbReference type="SMART" id="SM01190">
    <property type="entry name" value="EMP24_GP25L"/>
    <property type="match status" value="1"/>
</dbReference>
<keyword evidence="1" id="KW-1133">Transmembrane helix</keyword>
<evidence type="ECO:0000313" key="5">
    <source>
        <dbReference type="Proteomes" id="UP001149090"/>
    </source>
</evidence>
<evidence type="ECO:0000256" key="2">
    <source>
        <dbReference type="SAM" id="SignalP"/>
    </source>
</evidence>
<protein>
    <recommendedName>
        <fullName evidence="3">GOLD domain-containing protein</fullName>
    </recommendedName>
</protein>
<evidence type="ECO:0000259" key="3">
    <source>
        <dbReference type="SMART" id="SM01190"/>
    </source>
</evidence>
<evidence type="ECO:0000256" key="1">
    <source>
        <dbReference type="SAM" id="Phobius"/>
    </source>
</evidence>
<organism evidence="4 5">
    <name type="scientific">Anaeramoeba ignava</name>
    <name type="common">Anaerobic marine amoeba</name>
    <dbReference type="NCBI Taxonomy" id="1746090"/>
    <lineage>
        <taxon>Eukaryota</taxon>
        <taxon>Metamonada</taxon>
        <taxon>Anaeramoebidae</taxon>
        <taxon>Anaeramoeba</taxon>
    </lineage>
</organism>
<keyword evidence="2" id="KW-0732">Signal</keyword>
<dbReference type="InterPro" id="IPR009038">
    <property type="entry name" value="GOLD_dom"/>
</dbReference>
<dbReference type="Pfam" id="PF01105">
    <property type="entry name" value="EMP24_GP25L"/>
    <property type="match status" value="1"/>
</dbReference>
<keyword evidence="5" id="KW-1185">Reference proteome</keyword>
<dbReference type="EMBL" id="JAPDFW010000125">
    <property type="protein sequence ID" value="KAJ5067548.1"/>
    <property type="molecule type" value="Genomic_DNA"/>
</dbReference>
<name>A0A9Q0L7K9_ANAIG</name>
<dbReference type="AlphaFoldDB" id="A0A9Q0L7K9"/>
<feature type="signal peptide" evidence="2">
    <location>
        <begin position="1"/>
        <end position="18"/>
    </location>
</feature>
<feature type="chain" id="PRO_5040344734" description="GOLD domain-containing protein" evidence="2">
    <location>
        <begin position="19"/>
        <end position="205"/>
    </location>
</feature>
<accession>A0A9Q0L7K9</accession>
<sequence>MFLLKILFLFFLFKSIISLNFFIEKESTQCFTEKSFKNKTKLFCKLNKIEHSDSNEFNIKLKIFDHQNEMIYNDFIQFEPTSFSFISIPLKEYQFCFENGMKNSISITVENLFQFSKEIGKKNDLDLLQKKFENQFEIFQNFSKKFQNFHSQKKLYLDFEESLNTFLLLWFVIFLFTFIFVSFFEFYHIRKKFQILLVSEDRKKM</sequence>